<evidence type="ECO:0000259" key="2">
    <source>
        <dbReference type="Pfam" id="PF25023"/>
    </source>
</evidence>
<dbReference type="PANTHER" id="PTHR32305">
    <property type="match status" value="1"/>
</dbReference>
<keyword evidence="4" id="KW-1185">Reference proteome</keyword>
<dbReference type="InterPro" id="IPR056823">
    <property type="entry name" value="TEN-like_YD-shell"/>
</dbReference>
<keyword evidence="1" id="KW-0677">Repeat</keyword>
<name>A0ABW8YAZ8_9FLAO</name>
<dbReference type="EMBL" id="JBELQB010000003">
    <property type="protein sequence ID" value="MFL9836662.1"/>
    <property type="molecule type" value="Genomic_DNA"/>
</dbReference>
<sequence>MYQNGSYGYQQPHAPRKITEYPSWVSVPENDPRVRHKEIDYDANGNQTEIKEKVGEEYVSLRKNLWDEENRLVGVDLNPDEETGHPIAVYTYDAGGERVIKYNLDRIDVSSNATEVGQETKDNVMIYPSGLLMGKVTKISASENRFIYTKHYYMGTERMSAKTGTFRDLGLYPDKMVLDKFPGINPSIIRNLSNQSVDDAETIVSYVYGQFDQTANIPQFNSFTEGILDDRSTHDPKLYDAFYFHPDQLGSSSYISNLAGNVSQHIEYMPFGEILVDEHINSFNTPFKFNGKEYDEETGNYYYSARYYDPKWSIFISVDPLAEKTMSSYGYCYNNPIIYTDPDGRDPIYGKNFWGRTKLIGDDGKNDGQSYLVRGVIKRDVKKATKAGENYKGSLAESDNVFKIPTGGVMDDVISSVNDTKTSQKEHGGHANIGDSNATRWDEGPAAIGFTDKDGNLGAKATLTMFKIGGKNKMPSDASNVEYWWHTHPKTSVNGLLLGSSNPSPADFKGQTEMIKREFKGNTFVIGVRSGTVTFYNGKKPLITVKYSDFKTMGGK</sequence>
<dbReference type="InterPro" id="IPR050708">
    <property type="entry name" value="T6SS_VgrG/RHS"/>
</dbReference>
<dbReference type="PANTHER" id="PTHR32305:SF15">
    <property type="entry name" value="PROTEIN RHSA-RELATED"/>
    <property type="match status" value="1"/>
</dbReference>
<dbReference type="Gene3D" id="2.180.10.10">
    <property type="entry name" value="RHS repeat-associated core"/>
    <property type="match status" value="1"/>
</dbReference>
<evidence type="ECO:0000313" key="4">
    <source>
        <dbReference type="Proteomes" id="UP001629059"/>
    </source>
</evidence>
<organism evidence="3 4">
    <name type="scientific">Flavobacterium rhizophilum</name>
    <dbReference type="NCBI Taxonomy" id="3163296"/>
    <lineage>
        <taxon>Bacteria</taxon>
        <taxon>Pseudomonadati</taxon>
        <taxon>Bacteroidota</taxon>
        <taxon>Flavobacteriia</taxon>
        <taxon>Flavobacteriales</taxon>
        <taxon>Flavobacteriaceae</taxon>
        <taxon>Flavobacterium</taxon>
    </lineage>
</organism>
<proteinExistence type="predicted"/>
<evidence type="ECO:0000313" key="3">
    <source>
        <dbReference type="EMBL" id="MFL9836662.1"/>
    </source>
</evidence>
<dbReference type="Pfam" id="PF25023">
    <property type="entry name" value="TEN_YD-shell"/>
    <property type="match status" value="1"/>
</dbReference>
<evidence type="ECO:0000256" key="1">
    <source>
        <dbReference type="ARBA" id="ARBA00022737"/>
    </source>
</evidence>
<reference evidence="3 4" key="1">
    <citation type="submission" date="2024-06" db="EMBL/GenBank/DDBJ databases">
        <authorList>
            <person name="Kaempfer P."/>
            <person name="Viver T."/>
        </authorList>
    </citation>
    <scope>NUCLEOTIDE SEQUENCE [LARGE SCALE GENOMIC DNA]</scope>
    <source>
        <strain evidence="3 4">ST-75</strain>
    </source>
</reference>
<gene>
    <name evidence="3" type="ORF">ABS768_04080</name>
</gene>
<dbReference type="Proteomes" id="UP001629059">
    <property type="component" value="Unassembled WGS sequence"/>
</dbReference>
<dbReference type="RefSeq" id="WP_408073695.1">
    <property type="nucleotide sequence ID" value="NZ_JBELQB010000003.1"/>
</dbReference>
<dbReference type="InterPro" id="IPR022385">
    <property type="entry name" value="Rhs_assc_core"/>
</dbReference>
<accession>A0ABW8YAZ8</accession>
<protein>
    <submittedName>
        <fullName evidence="3">RHS repeat-associated core domain-containing protein</fullName>
    </submittedName>
</protein>
<comment type="caution">
    <text evidence="3">The sequence shown here is derived from an EMBL/GenBank/DDBJ whole genome shotgun (WGS) entry which is preliminary data.</text>
</comment>
<feature type="domain" description="Teneurin-like YD-shell" evidence="2">
    <location>
        <begin position="241"/>
        <end position="325"/>
    </location>
</feature>
<dbReference type="NCBIfam" id="TIGR03696">
    <property type="entry name" value="Rhs_assc_core"/>
    <property type="match status" value="1"/>
</dbReference>